<feature type="transmembrane region" description="Helical" evidence="1">
    <location>
        <begin position="156"/>
        <end position="174"/>
    </location>
</feature>
<keyword evidence="1" id="KW-1133">Transmembrane helix</keyword>
<feature type="transmembrane region" description="Helical" evidence="1">
    <location>
        <begin position="38"/>
        <end position="57"/>
    </location>
</feature>
<evidence type="ECO:0000313" key="2">
    <source>
        <dbReference type="EMBL" id="HIS76771.1"/>
    </source>
</evidence>
<organism evidence="2 3">
    <name type="scientific">Candidatus Merdivicinus excrementipullorum</name>
    <dbReference type="NCBI Taxonomy" id="2840867"/>
    <lineage>
        <taxon>Bacteria</taxon>
        <taxon>Bacillati</taxon>
        <taxon>Bacillota</taxon>
        <taxon>Clostridia</taxon>
        <taxon>Eubacteriales</taxon>
        <taxon>Oscillospiraceae</taxon>
        <taxon>Oscillospiraceae incertae sedis</taxon>
        <taxon>Candidatus Merdivicinus</taxon>
    </lineage>
</organism>
<protein>
    <submittedName>
        <fullName evidence="2">Uncharacterized protein</fullName>
    </submittedName>
</protein>
<feature type="transmembrane region" description="Helical" evidence="1">
    <location>
        <begin position="132"/>
        <end position="150"/>
    </location>
</feature>
<accession>A0A9D1FMW1</accession>
<dbReference type="SUPFAM" id="SSF103473">
    <property type="entry name" value="MFS general substrate transporter"/>
    <property type="match status" value="1"/>
</dbReference>
<keyword evidence="1" id="KW-0812">Transmembrane</keyword>
<name>A0A9D1FMW1_9FIRM</name>
<proteinExistence type="predicted"/>
<dbReference type="EMBL" id="DVJP01000054">
    <property type="protein sequence ID" value="HIS76771.1"/>
    <property type="molecule type" value="Genomic_DNA"/>
</dbReference>
<feature type="transmembrane region" description="Helical" evidence="1">
    <location>
        <begin position="92"/>
        <end position="111"/>
    </location>
</feature>
<evidence type="ECO:0000313" key="3">
    <source>
        <dbReference type="Proteomes" id="UP000824002"/>
    </source>
</evidence>
<feature type="transmembrane region" description="Helical" evidence="1">
    <location>
        <begin position="12"/>
        <end position="32"/>
    </location>
</feature>
<sequence>MRSFQYLSSSNISRGVQAGVVYYIISIGLTRFPNQANMASMLSGCVACAPFLSYLLLTILCRRKKACSLYFMGGIIACGAMLFLAVNRQPFLYAAAYFILLTGESLIDQCYPLGMYEVVPLEVLGRFSAARLLIYTFTSMISTYVCGFLIESGATTFIFFFGAVTALFSGWNFYKTLKNNQNYTDNLNKIK</sequence>
<gene>
    <name evidence="2" type="ORF">IAB51_08175</name>
</gene>
<feature type="transmembrane region" description="Helical" evidence="1">
    <location>
        <begin position="69"/>
        <end position="86"/>
    </location>
</feature>
<dbReference type="Gene3D" id="1.20.1250.20">
    <property type="entry name" value="MFS general substrate transporter like domains"/>
    <property type="match status" value="1"/>
</dbReference>
<dbReference type="InterPro" id="IPR036259">
    <property type="entry name" value="MFS_trans_sf"/>
</dbReference>
<reference evidence="2" key="1">
    <citation type="submission" date="2020-10" db="EMBL/GenBank/DDBJ databases">
        <authorList>
            <person name="Gilroy R."/>
        </authorList>
    </citation>
    <scope>NUCLEOTIDE SEQUENCE</scope>
    <source>
        <strain evidence="2">CHK199-13235</strain>
    </source>
</reference>
<dbReference type="AlphaFoldDB" id="A0A9D1FMW1"/>
<evidence type="ECO:0000256" key="1">
    <source>
        <dbReference type="SAM" id="Phobius"/>
    </source>
</evidence>
<reference evidence="2" key="2">
    <citation type="journal article" date="2021" name="PeerJ">
        <title>Extensive microbial diversity within the chicken gut microbiome revealed by metagenomics and culture.</title>
        <authorList>
            <person name="Gilroy R."/>
            <person name="Ravi A."/>
            <person name="Getino M."/>
            <person name="Pursley I."/>
            <person name="Horton D.L."/>
            <person name="Alikhan N.F."/>
            <person name="Baker D."/>
            <person name="Gharbi K."/>
            <person name="Hall N."/>
            <person name="Watson M."/>
            <person name="Adriaenssens E.M."/>
            <person name="Foster-Nyarko E."/>
            <person name="Jarju S."/>
            <person name="Secka A."/>
            <person name="Antonio M."/>
            <person name="Oren A."/>
            <person name="Chaudhuri R.R."/>
            <person name="La Ragione R."/>
            <person name="Hildebrand F."/>
            <person name="Pallen M.J."/>
        </authorList>
    </citation>
    <scope>NUCLEOTIDE SEQUENCE</scope>
    <source>
        <strain evidence="2">CHK199-13235</strain>
    </source>
</reference>
<comment type="caution">
    <text evidence="2">The sequence shown here is derived from an EMBL/GenBank/DDBJ whole genome shotgun (WGS) entry which is preliminary data.</text>
</comment>
<dbReference type="Proteomes" id="UP000824002">
    <property type="component" value="Unassembled WGS sequence"/>
</dbReference>
<keyword evidence="1" id="KW-0472">Membrane</keyword>